<evidence type="ECO:0000313" key="1">
    <source>
        <dbReference type="EMBL" id="MDF4026919.1"/>
    </source>
</evidence>
<keyword evidence="2" id="KW-1185">Reference proteome</keyword>
<dbReference type="EMBL" id="JARJJS010000008">
    <property type="protein sequence ID" value="MDF4026919.1"/>
    <property type="molecule type" value="Genomic_DNA"/>
</dbReference>
<dbReference type="Proteomes" id="UP001528850">
    <property type="component" value="Unassembled WGS sequence"/>
</dbReference>
<sequence>MLNVSDSDPDHIEHARERLGATLLTYAAKRTPTYGVSDLARILVAILNVRSSLRARLDGKLLQERSGFDDFIAEFTAWLQRHEGVQERLASAKANIDRALLQPVAAAMDNIALPDAKDDDAMEVRSDLTRATAYLGQVAANKTRHEVNLRRPALSKALGLADRLVPQERSDTLAILDTR</sequence>
<accession>A0ABT6BFS5</accession>
<name>A0ABT6BFS5_9GAMM</name>
<protein>
    <submittedName>
        <fullName evidence="1">Uncharacterized protein</fullName>
    </submittedName>
</protein>
<reference evidence="1 2" key="1">
    <citation type="journal article" date="2024" name="Curr. Microbiol.">
        <title>Luteibacter sahnii sp. nov., A Novel Yellow-Colored Xanthomonadin Pigment Producing Probiotic Bacterium from Healthy Rice Seed Microbiome.</title>
        <authorList>
            <person name="Jaiswal G."/>
            <person name="Rana R."/>
            <person name="Nayak P.K."/>
            <person name="Chouhan R."/>
            <person name="Gandhi S.G."/>
            <person name="Patel H.K."/>
            <person name="Patil P.B."/>
        </authorList>
    </citation>
    <scope>NUCLEOTIDE SEQUENCE [LARGE SCALE GENOMIC DNA]</scope>
    <source>
        <strain evidence="1 2">PPL201</strain>
    </source>
</reference>
<gene>
    <name evidence="1" type="ORF">P3W24_18240</name>
</gene>
<comment type="caution">
    <text evidence="1">The sequence shown here is derived from an EMBL/GenBank/DDBJ whole genome shotgun (WGS) entry which is preliminary data.</text>
</comment>
<proteinExistence type="predicted"/>
<evidence type="ECO:0000313" key="2">
    <source>
        <dbReference type="Proteomes" id="UP001528850"/>
    </source>
</evidence>
<organism evidence="1 2">
    <name type="scientific">Luteibacter sahnii</name>
    <dbReference type="NCBI Taxonomy" id="3021977"/>
    <lineage>
        <taxon>Bacteria</taxon>
        <taxon>Pseudomonadati</taxon>
        <taxon>Pseudomonadota</taxon>
        <taxon>Gammaproteobacteria</taxon>
        <taxon>Lysobacterales</taxon>
        <taxon>Rhodanobacteraceae</taxon>
        <taxon>Luteibacter</taxon>
    </lineage>
</organism>